<evidence type="ECO:0008006" key="8">
    <source>
        <dbReference type="Google" id="ProtNLM"/>
    </source>
</evidence>
<reference evidence="6 7" key="1">
    <citation type="submission" date="2019-11" db="EMBL/GenBank/DDBJ databases">
        <title>Whole genome sequence of Oryza granulata.</title>
        <authorList>
            <person name="Li W."/>
        </authorList>
    </citation>
    <scope>NUCLEOTIDE SEQUENCE [LARGE SCALE GENOMIC DNA]</scope>
    <source>
        <strain evidence="7">cv. Menghai</strain>
        <tissue evidence="6">Leaf</tissue>
    </source>
</reference>
<dbReference type="GO" id="GO:0016020">
    <property type="term" value="C:membrane"/>
    <property type="evidence" value="ECO:0007669"/>
    <property type="project" value="UniProtKB-SubCell"/>
</dbReference>
<keyword evidence="3 5" id="KW-1133">Transmembrane helix</keyword>
<dbReference type="InterPro" id="IPR036259">
    <property type="entry name" value="MFS_trans_sf"/>
</dbReference>
<evidence type="ECO:0000256" key="3">
    <source>
        <dbReference type="ARBA" id="ARBA00022989"/>
    </source>
</evidence>
<dbReference type="Pfam" id="PF00083">
    <property type="entry name" value="Sugar_tr"/>
    <property type="match status" value="1"/>
</dbReference>
<protein>
    <recommendedName>
        <fullName evidence="8">Major facilitator superfamily (MFS) profile domain-containing protein</fullName>
    </recommendedName>
</protein>
<dbReference type="SUPFAM" id="SSF103473">
    <property type="entry name" value="MFS general substrate transporter"/>
    <property type="match status" value="1"/>
</dbReference>
<dbReference type="GO" id="GO:0022857">
    <property type="term" value="F:transmembrane transporter activity"/>
    <property type="evidence" value="ECO:0007669"/>
    <property type="project" value="InterPro"/>
</dbReference>
<dbReference type="AlphaFoldDB" id="A0A6G1EJ04"/>
<sequence length="85" mass="9471">MFVNVDILLSYMSNYALAGWPVLVGWRVMYGIGVLPPVLLAMLESPRWLAMRGRHANSIEEAEFRLEDIQLAVAAPQEAGGGVWR</sequence>
<evidence type="ECO:0000256" key="1">
    <source>
        <dbReference type="ARBA" id="ARBA00004370"/>
    </source>
</evidence>
<dbReference type="Proteomes" id="UP000479710">
    <property type="component" value="Unassembled WGS sequence"/>
</dbReference>
<gene>
    <name evidence="6" type="ORF">E2562_014530</name>
</gene>
<proteinExistence type="predicted"/>
<dbReference type="Gene3D" id="1.20.1250.20">
    <property type="entry name" value="MFS general substrate transporter like domains"/>
    <property type="match status" value="1"/>
</dbReference>
<feature type="transmembrane region" description="Helical" evidence="5">
    <location>
        <begin position="20"/>
        <end position="43"/>
    </location>
</feature>
<evidence type="ECO:0000256" key="5">
    <source>
        <dbReference type="SAM" id="Phobius"/>
    </source>
</evidence>
<accession>A0A6G1EJ04</accession>
<comment type="caution">
    <text evidence="6">The sequence shown here is derived from an EMBL/GenBank/DDBJ whole genome shotgun (WGS) entry which is preliminary data.</text>
</comment>
<evidence type="ECO:0000313" key="6">
    <source>
        <dbReference type="EMBL" id="KAF0924727.1"/>
    </source>
</evidence>
<keyword evidence="7" id="KW-1185">Reference proteome</keyword>
<evidence type="ECO:0000313" key="7">
    <source>
        <dbReference type="Proteomes" id="UP000479710"/>
    </source>
</evidence>
<evidence type="ECO:0000256" key="4">
    <source>
        <dbReference type="ARBA" id="ARBA00023136"/>
    </source>
</evidence>
<dbReference type="EMBL" id="SPHZ02000003">
    <property type="protein sequence ID" value="KAF0924727.1"/>
    <property type="molecule type" value="Genomic_DNA"/>
</dbReference>
<name>A0A6G1EJ04_9ORYZ</name>
<evidence type="ECO:0000256" key="2">
    <source>
        <dbReference type="ARBA" id="ARBA00022692"/>
    </source>
</evidence>
<comment type="subcellular location">
    <subcellularLocation>
        <location evidence="1">Membrane</location>
    </subcellularLocation>
</comment>
<dbReference type="OrthoDB" id="6339427at2759"/>
<organism evidence="6 7">
    <name type="scientific">Oryza meyeriana var. granulata</name>
    <dbReference type="NCBI Taxonomy" id="110450"/>
    <lineage>
        <taxon>Eukaryota</taxon>
        <taxon>Viridiplantae</taxon>
        <taxon>Streptophyta</taxon>
        <taxon>Embryophyta</taxon>
        <taxon>Tracheophyta</taxon>
        <taxon>Spermatophyta</taxon>
        <taxon>Magnoliopsida</taxon>
        <taxon>Liliopsida</taxon>
        <taxon>Poales</taxon>
        <taxon>Poaceae</taxon>
        <taxon>BOP clade</taxon>
        <taxon>Oryzoideae</taxon>
        <taxon>Oryzeae</taxon>
        <taxon>Oryzinae</taxon>
        <taxon>Oryza</taxon>
        <taxon>Oryza meyeriana</taxon>
    </lineage>
</organism>
<dbReference type="InterPro" id="IPR005828">
    <property type="entry name" value="MFS_sugar_transport-like"/>
</dbReference>
<keyword evidence="4 5" id="KW-0472">Membrane</keyword>
<keyword evidence="2 5" id="KW-0812">Transmembrane</keyword>